<evidence type="ECO:0000313" key="1">
    <source>
        <dbReference type="EMBL" id="CAI2182056.1"/>
    </source>
</evidence>
<protein>
    <submittedName>
        <fullName evidence="1">1530_t:CDS:1</fullName>
    </submittedName>
</protein>
<name>A0A9W4SVD8_9GLOM</name>
<dbReference type="Proteomes" id="UP001153678">
    <property type="component" value="Unassembled WGS sequence"/>
</dbReference>
<reference evidence="1" key="1">
    <citation type="submission" date="2022-08" db="EMBL/GenBank/DDBJ databases">
        <authorList>
            <person name="Kallberg Y."/>
            <person name="Tangrot J."/>
            <person name="Rosling A."/>
        </authorList>
    </citation>
    <scope>NUCLEOTIDE SEQUENCE</scope>
    <source>
        <strain evidence="1">Wild A</strain>
    </source>
</reference>
<evidence type="ECO:0000313" key="2">
    <source>
        <dbReference type="Proteomes" id="UP001153678"/>
    </source>
</evidence>
<organism evidence="1 2">
    <name type="scientific">Funneliformis geosporum</name>
    <dbReference type="NCBI Taxonomy" id="1117311"/>
    <lineage>
        <taxon>Eukaryota</taxon>
        <taxon>Fungi</taxon>
        <taxon>Fungi incertae sedis</taxon>
        <taxon>Mucoromycota</taxon>
        <taxon>Glomeromycotina</taxon>
        <taxon>Glomeromycetes</taxon>
        <taxon>Glomerales</taxon>
        <taxon>Glomeraceae</taxon>
        <taxon>Funneliformis</taxon>
    </lineage>
</organism>
<accession>A0A9W4SVD8</accession>
<keyword evidence="2" id="KW-1185">Reference proteome</keyword>
<sequence>MFKNIVRNIFLEAENANVKKYVKQISGADKLDPIIVIKPNPTWVANYGWIAYNNAMDQFAIYNLNNNQRRDKNSRCIFHFRDIQELHTVQDGICNRNLIPNGFHVPQGLQANIALGTNNPVPIGRAYLVINLEIKKLEFLEDKKFFYVD</sequence>
<comment type="caution">
    <text evidence="1">The sequence shown here is derived from an EMBL/GenBank/DDBJ whole genome shotgun (WGS) entry which is preliminary data.</text>
</comment>
<dbReference type="OrthoDB" id="2305610at2759"/>
<proteinExistence type="predicted"/>
<dbReference type="AlphaFoldDB" id="A0A9W4SVD8"/>
<gene>
    <name evidence="1" type="ORF">FWILDA_LOCUS10391</name>
</gene>
<dbReference type="EMBL" id="CAMKVN010002660">
    <property type="protein sequence ID" value="CAI2182056.1"/>
    <property type="molecule type" value="Genomic_DNA"/>
</dbReference>